<dbReference type="PANTHER" id="PTHR31672:SF13">
    <property type="entry name" value="F-BOX PROTEIN CPR30-LIKE"/>
    <property type="match status" value="1"/>
</dbReference>
<dbReference type="InterPro" id="IPR013187">
    <property type="entry name" value="F-box-assoc_dom_typ3"/>
</dbReference>
<dbReference type="PROSITE" id="PS50181">
    <property type="entry name" value="FBOX"/>
    <property type="match status" value="1"/>
</dbReference>
<dbReference type="Proteomes" id="UP001159364">
    <property type="component" value="Linkage Group LG07"/>
</dbReference>
<evidence type="ECO:0000259" key="1">
    <source>
        <dbReference type="PROSITE" id="PS50181"/>
    </source>
</evidence>
<protein>
    <recommendedName>
        <fullName evidence="1">F-box domain-containing protein</fullName>
    </recommendedName>
</protein>
<comment type="caution">
    <text evidence="2">The sequence shown here is derived from an EMBL/GenBank/DDBJ whole genome shotgun (WGS) entry which is preliminary data.</text>
</comment>
<dbReference type="AlphaFoldDB" id="A0AAV8SYF3"/>
<evidence type="ECO:0000313" key="3">
    <source>
        <dbReference type="Proteomes" id="UP001159364"/>
    </source>
</evidence>
<evidence type="ECO:0000313" key="2">
    <source>
        <dbReference type="EMBL" id="KAJ8759506.1"/>
    </source>
</evidence>
<gene>
    <name evidence="2" type="ORF">K2173_007122</name>
</gene>
<dbReference type="Pfam" id="PF08268">
    <property type="entry name" value="FBA_3"/>
    <property type="match status" value="1"/>
</dbReference>
<dbReference type="Gene3D" id="1.20.1280.50">
    <property type="match status" value="1"/>
</dbReference>
<keyword evidence="3" id="KW-1185">Reference proteome</keyword>
<organism evidence="2 3">
    <name type="scientific">Erythroxylum novogranatense</name>
    <dbReference type="NCBI Taxonomy" id="1862640"/>
    <lineage>
        <taxon>Eukaryota</taxon>
        <taxon>Viridiplantae</taxon>
        <taxon>Streptophyta</taxon>
        <taxon>Embryophyta</taxon>
        <taxon>Tracheophyta</taxon>
        <taxon>Spermatophyta</taxon>
        <taxon>Magnoliopsida</taxon>
        <taxon>eudicotyledons</taxon>
        <taxon>Gunneridae</taxon>
        <taxon>Pentapetalae</taxon>
        <taxon>rosids</taxon>
        <taxon>fabids</taxon>
        <taxon>Malpighiales</taxon>
        <taxon>Erythroxylaceae</taxon>
        <taxon>Erythroxylum</taxon>
    </lineage>
</organism>
<dbReference type="InterPro" id="IPR006527">
    <property type="entry name" value="F-box-assoc_dom_typ1"/>
</dbReference>
<dbReference type="SUPFAM" id="SSF81383">
    <property type="entry name" value="F-box domain"/>
    <property type="match status" value="1"/>
</dbReference>
<dbReference type="InterPro" id="IPR050796">
    <property type="entry name" value="SCF_F-box_component"/>
</dbReference>
<dbReference type="SMART" id="SM00256">
    <property type="entry name" value="FBOX"/>
    <property type="match status" value="1"/>
</dbReference>
<reference evidence="2 3" key="1">
    <citation type="submission" date="2021-09" db="EMBL/GenBank/DDBJ databases">
        <title>Genomic insights and catalytic innovation underlie evolution of tropane alkaloids biosynthesis.</title>
        <authorList>
            <person name="Wang Y.-J."/>
            <person name="Tian T."/>
            <person name="Huang J.-P."/>
            <person name="Huang S.-X."/>
        </authorList>
    </citation>
    <scope>NUCLEOTIDE SEQUENCE [LARGE SCALE GENOMIC DNA]</scope>
    <source>
        <strain evidence="2">KIB-2018</strain>
        <tissue evidence="2">Leaf</tissue>
    </source>
</reference>
<dbReference type="InterPro" id="IPR001810">
    <property type="entry name" value="F-box_dom"/>
</dbReference>
<dbReference type="InterPro" id="IPR017451">
    <property type="entry name" value="F-box-assoc_interact_dom"/>
</dbReference>
<proteinExistence type="predicted"/>
<accession>A0AAV8SYF3</accession>
<name>A0AAV8SYF3_9ROSI</name>
<dbReference type="EMBL" id="JAIWQS010000007">
    <property type="protein sequence ID" value="KAJ8759506.1"/>
    <property type="molecule type" value="Genomic_DNA"/>
</dbReference>
<feature type="domain" description="F-box" evidence="1">
    <location>
        <begin position="1"/>
        <end position="45"/>
    </location>
</feature>
<dbReference type="Pfam" id="PF00646">
    <property type="entry name" value="F-box"/>
    <property type="match status" value="1"/>
</dbReference>
<dbReference type="Pfam" id="PF07734">
    <property type="entry name" value="FBA_1"/>
    <property type="match status" value="1"/>
</dbReference>
<sequence>MSGSFPQELIELILLKLPIPSLAKFTSVCKSWNSLVTSHDFIDSHLSVALSIPPNSNPTLFAYSTVSHPFEHYSLHFDPNSFADHQSIPFPFPSPPEEKLGYHLVGTIHGLICLANYTDEVYIWNPMVRRYIQLPPPKLDSKTWNFLPNMTEFAFDPVKNDYKVVRISYGFVGIEIELRAEICSLKELSWREIEQAKAVVKPYTVLRFDPSQCFVHEAVHWIESDLGTNSILLFNISSESFSTLELPEQLFSERAWDLRVLEFNGLLAVAHYRHERESGVLFNCCDIWVMREYGVRHSWTKIYEVSGLAQLKVVSRMNGYGDIMMLKVAGESDDASEIVFYDPVNNSIQGTAIRGAFSQVDAGAYTQSLLLIDKESVRNDYKVLRMVYTRTLGHSEVPPKVEVYSLRERLWREISADGLETCVYRYDLSQCYLNGAVHWVAYENGRTCIMLFDVFHERFCKMELPNDLINEWALSISEIKGCVGVIHYKCVAVEGKAAKCPEIWVMKEYGVHHSWAKIYSFHGKVDIELVLGMSGNCNILFAKNENVRAACFGFSAIVAILILRCADAGICK</sequence>
<dbReference type="NCBIfam" id="TIGR01640">
    <property type="entry name" value="F_box_assoc_1"/>
    <property type="match status" value="2"/>
</dbReference>
<dbReference type="PANTHER" id="PTHR31672">
    <property type="entry name" value="BNACNNG10540D PROTEIN"/>
    <property type="match status" value="1"/>
</dbReference>
<dbReference type="InterPro" id="IPR036047">
    <property type="entry name" value="F-box-like_dom_sf"/>
</dbReference>